<dbReference type="RefSeq" id="WP_224139180.1">
    <property type="nucleotide sequence ID" value="NZ_JAIQUM010000022.1"/>
</dbReference>
<gene>
    <name evidence="4" type="ORF">K9V48_11720</name>
</gene>
<dbReference type="InterPro" id="IPR008978">
    <property type="entry name" value="HSP20-like_chaperone"/>
</dbReference>
<accession>A0ABS7URH4</accession>
<dbReference type="InterPro" id="IPR002068">
    <property type="entry name" value="A-crystallin/Hsp20_dom"/>
</dbReference>
<reference evidence="4" key="1">
    <citation type="submission" date="2024-05" db="EMBL/GenBank/DDBJ databases">
        <title>Metabacillus sp. nov., isolated from the rhizosphere soil of tomato plants.</title>
        <authorList>
            <person name="Ma R."/>
        </authorList>
    </citation>
    <scope>NUCLEOTIDE SEQUENCE</scope>
    <source>
        <strain evidence="4">DBTR6</strain>
    </source>
</reference>
<keyword evidence="5" id="KW-1185">Reference proteome</keyword>
<dbReference type="Pfam" id="PF00011">
    <property type="entry name" value="HSP20"/>
    <property type="match status" value="1"/>
</dbReference>
<name>A0ABS7URH4_9BACI</name>
<dbReference type="SUPFAM" id="SSF49764">
    <property type="entry name" value="HSP20-like chaperones"/>
    <property type="match status" value="1"/>
</dbReference>
<feature type="domain" description="SHSP" evidence="3">
    <location>
        <begin position="27"/>
        <end position="125"/>
    </location>
</feature>
<evidence type="ECO:0000313" key="5">
    <source>
        <dbReference type="Proteomes" id="UP001165287"/>
    </source>
</evidence>
<comment type="similarity">
    <text evidence="1 2">Belongs to the small heat shock protein (HSP20) family.</text>
</comment>
<sequence length="125" mass="14424">MSDPMKMMNDFFQNRPKRTLLDSIDNAFRKAPVAGFLTEVVENDQHFKIFAELPGVPKGDINVEIRGNEVYIEVKEQENLTRKIGGVRAVPLPNDVIKRNMKAVYRDGKLEIRLDKKKPTRIKIE</sequence>
<protein>
    <submittedName>
        <fullName evidence="4">Hsp20/alpha crystallin family protein</fullName>
    </submittedName>
</protein>
<comment type="caution">
    <text evidence="4">The sequence shown here is derived from an EMBL/GenBank/DDBJ whole genome shotgun (WGS) entry which is preliminary data.</text>
</comment>
<evidence type="ECO:0000256" key="1">
    <source>
        <dbReference type="PROSITE-ProRule" id="PRU00285"/>
    </source>
</evidence>
<dbReference type="Gene3D" id="2.60.40.790">
    <property type="match status" value="1"/>
</dbReference>
<organism evidence="4 5">
    <name type="scientific">Metabacillus rhizolycopersici</name>
    <dbReference type="NCBI Taxonomy" id="2875709"/>
    <lineage>
        <taxon>Bacteria</taxon>
        <taxon>Bacillati</taxon>
        <taxon>Bacillota</taxon>
        <taxon>Bacilli</taxon>
        <taxon>Bacillales</taxon>
        <taxon>Bacillaceae</taxon>
        <taxon>Metabacillus</taxon>
    </lineage>
</organism>
<dbReference type="PROSITE" id="PS01031">
    <property type="entry name" value="SHSP"/>
    <property type="match status" value="1"/>
</dbReference>
<proteinExistence type="inferred from homology"/>
<dbReference type="EMBL" id="JAIQUM010000022">
    <property type="protein sequence ID" value="MBZ5750901.1"/>
    <property type="molecule type" value="Genomic_DNA"/>
</dbReference>
<evidence type="ECO:0000256" key="2">
    <source>
        <dbReference type="RuleBase" id="RU003616"/>
    </source>
</evidence>
<evidence type="ECO:0000259" key="3">
    <source>
        <dbReference type="PROSITE" id="PS01031"/>
    </source>
</evidence>
<dbReference type="CDD" id="cd00298">
    <property type="entry name" value="ACD_sHsps_p23-like"/>
    <property type="match status" value="1"/>
</dbReference>
<evidence type="ECO:0000313" key="4">
    <source>
        <dbReference type="EMBL" id="MBZ5750901.1"/>
    </source>
</evidence>
<dbReference type="Proteomes" id="UP001165287">
    <property type="component" value="Unassembled WGS sequence"/>
</dbReference>